<dbReference type="OrthoDB" id="1722345at2759"/>
<dbReference type="Pfam" id="PF00023">
    <property type="entry name" value="Ank"/>
    <property type="match status" value="1"/>
</dbReference>
<organism evidence="1 2">
    <name type="scientific">Pyrenophora seminiperda CCB06</name>
    <dbReference type="NCBI Taxonomy" id="1302712"/>
    <lineage>
        <taxon>Eukaryota</taxon>
        <taxon>Fungi</taxon>
        <taxon>Dikarya</taxon>
        <taxon>Ascomycota</taxon>
        <taxon>Pezizomycotina</taxon>
        <taxon>Dothideomycetes</taxon>
        <taxon>Pleosporomycetidae</taxon>
        <taxon>Pleosporales</taxon>
        <taxon>Pleosporineae</taxon>
        <taxon>Pleosporaceae</taxon>
        <taxon>Pyrenophora</taxon>
    </lineage>
</organism>
<dbReference type="Proteomes" id="UP000265663">
    <property type="component" value="Unassembled WGS sequence"/>
</dbReference>
<sequence length="291" mass="32861">MDWPSHTPPPIEITLLARLTLIGDLDNEKVNKQYHTHLDAYLEKGFPIYLLWPALLAAIEDARPLAVKTLLSRGMEISRMFVIQAINTKSKEVFQVLIDSGWDINEPVDTFYPPVLAELRHFVEDPDMVQWFLDRGADPDVGCYLDLTPLSFAARLASIPTFKMLLRCCWTLAHHAVEREKDAIVVLDMLAARGAPMDEPQYSNHLQSYNHEFFKGLGTPLQLAVELGKRDVVKYLLQKHHADPSIKDSKGQTPVDRARFMMFDDLVKLLEEAMVPSTDLGRAAGAAVSRL</sequence>
<proteinExistence type="predicted"/>
<dbReference type="Gene3D" id="1.25.40.20">
    <property type="entry name" value="Ankyrin repeat-containing domain"/>
    <property type="match status" value="2"/>
</dbReference>
<accession>A0A3M7MD11</accession>
<evidence type="ECO:0000313" key="2">
    <source>
        <dbReference type="Proteomes" id="UP000265663"/>
    </source>
</evidence>
<protein>
    <submittedName>
        <fullName evidence="1">Ankyrin repeat</fullName>
    </submittedName>
</protein>
<gene>
    <name evidence="1" type="ORF">GMOD_00007405</name>
</gene>
<dbReference type="PANTHER" id="PTHR46224:SF64">
    <property type="entry name" value="IQ MOTIF AND ANKYRIN REPEAT DOMAIN-CONTAINING PROTEIN 1"/>
    <property type="match status" value="1"/>
</dbReference>
<dbReference type="PANTHER" id="PTHR46224">
    <property type="entry name" value="ANKYRIN REPEAT FAMILY PROTEIN"/>
    <property type="match status" value="1"/>
</dbReference>
<keyword evidence="2" id="KW-1185">Reference proteome</keyword>
<dbReference type="InterPro" id="IPR002110">
    <property type="entry name" value="Ankyrin_rpt"/>
</dbReference>
<evidence type="ECO:0000313" key="1">
    <source>
        <dbReference type="EMBL" id="RMZ72423.1"/>
    </source>
</evidence>
<dbReference type="SUPFAM" id="SSF48403">
    <property type="entry name" value="Ankyrin repeat"/>
    <property type="match status" value="1"/>
</dbReference>
<dbReference type="EMBL" id="KE747833">
    <property type="protein sequence ID" value="RMZ72423.1"/>
    <property type="molecule type" value="Genomic_DNA"/>
</dbReference>
<reference evidence="1 2" key="1">
    <citation type="journal article" date="2014" name="PLoS ONE">
        <title>De novo Genome Assembly of the Fungal Plant Pathogen Pyrenophora semeniperda.</title>
        <authorList>
            <person name="Soliai M.M."/>
            <person name="Meyer S.E."/>
            <person name="Udall J.A."/>
            <person name="Elzinga D.E."/>
            <person name="Hermansen R.A."/>
            <person name="Bodily P.M."/>
            <person name="Hart A.A."/>
            <person name="Coleman C.E."/>
        </authorList>
    </citation>
    <scope>NUCLEOTIDE SEQUENCE [LARGE SCALE GENOMIC DNA]</scope>
    <source>
        <strain evidence="1 2">CCB06</strain>
        <tissue evidence="1">Mycelium</tissue>
    </source>
</reference>
<dbReference type="InterPro" id="IPR036770">
    <property type="entry name" value="Ankyrin_rpt-contain_sf"/>
</dbReference>
<name>A0A3M7MD11_9PLEO</name>
<dbReference type="SMART" id="SM00248">
    <property type="entry name" value="ANK"/>
    <property type="match status" value="4"/>
</dbReference>
<dbReference type="AlphaFoldDB" id="A0A3M7MD11"/>
<dbReference type="InterPro" id="IPR051616">
    <property type="entry name" value="Cul2-RING_E3_ligase_SR"/>
</dbReference>